<comment type="caution">
    <text evidence="2">The sequence shown here is derived from an EMBL/GenBank/DDBJ whole genome shotgun (WGS) entry which is preliminary data.</text>
</comment>
<evidence type="ECO:0000313" key="2">
    <source>
        <dbReference type="EMBL" id="PNQ72543.1"/>
    </source>
</evidence>
<accession>A0A2K1DX18</accession>
<gene>
    <name evidence="2" type="ORF">C1T31_10325</name>
</gene>
<keyword evidence="3" id="KW-1185">Reference proteome</keyword>
<dbReference type="EMBL" id="POWF01000007">
    <property type="protein sequence ID" value="PNQ72543.1"/>
    <property type="molecule type" value="Genomic_DNA"/>
</dbReference>
<name>A0A2K1DX18_9FLAO</name>
<protein>
    <submittedName>
        <fullName evidence="2">Uncharacterized protein</fullName>
    </submittedName>
</protein>
<dbReference type="RefSeq" id="WP_103052424.1">
    <property type="nucleotide sequence ID" value="NZ_POWF01000007.1"/>
</dbReference>
<keyword evidence="1" id="KW-0812">Transmembrane</keyword>
<evidence type="ECO:0000313" key="3">
    <source>
        <dbReference type="Proteomes" id="UP000236641"/>
    </source>
</evidence>
<feature type="transmembrane region" description="Helical" evidence="1">
    <location>
        <begin position="67"/>
        <end position="87"/>
    </location>
</feature>
<feature type="transmembrane region" description="Helical" evidence="1">
    <location>
        <begin position="38"/>
        <end position="55"/>
    </location>
</feature>
<feature type="transmembrane region" description="Helical" evidence="1">
    <location>
        <begin position="107"/>
        <end position="126"/>
    </location>
</feature>
<reference evidence="2 3" key="1">
    <citation type="submission" date="2018-01" db="EMBL/GenBank/DDBJ databases">
        <title>The draft genome of Hanstruepera neustonica JCM19743.</title>
        <authorList>
            <person name="He R.-H."/>
            <person name="Du Z.-J."/>
        </authorList>
    </citation>
    <scope>NUCLEOTIDE SEQUENCE [LARGE SCALE GENOMIC DNA]</scope>
    <source>
        <strain evidence="2 3">JCM19743</strain>
    </source>
</reference>
<proteinExistence type="predicted"/>
<keyword evidence="1" id="KW-1133">Transmembrane helix</keyword>
<dbReference type="AlphaFoldDB" id="A0A2K1DX18"/>
<organism evidence="2 3">
    <name type="scientific">Hanstruepera neustonica</name>
    <dbReference type="NCBI Taxonomy" id="1445657"/>
    <lineage>
        <taxon>Bacteria</taxon>
        <taxon>Pseudomonadati</taxon>
        <taxon>Bacteroidota</taxon>
        <taxon>Flavobacteriia</taxon>
        <taxon>Flavobacteriales</taxon>
        <taxon>Flavobacteriaceae</taxon>
        <taxon>Hanstruepera</taxon>
    </lineage>
</organism>
<evidence type="ECO:0000256" key="1">
    <source>
        <dbReference type="SAM" id="Phobius"/>
    </source>
</evidence>
<sequence>MRKYLLAWFPMVLVAIINGLFREQFIANHVSELRAHQLSTASMILLFGGYVWLLFKIWMPATVSQTFQIGILWLVLTVIFEFLFGHYVAGHSWSKLLHDYNLLEGRVWILVLIWITIAPYVIYQWLK</sequence>
<keyword evidence="1" id="KW-0472">Membrane</keyword>
<dbReference type="Proteomes" id="UP000236641">
    <property type="component" value="Unassembled WGS sequence"/>
</dbReference>
<dbReference type="OrthoDB" id="5194395at2"/>